<reference evidence="14 15" key="1">
    <citation type="journal article" date="2020" name="Cell Host Microbe">
        <title>Functional and Genomic Variation between Human-Derived Isolates of Lachnospiraceae Reveals Inter- and Intra-Species Diversity.</title>
        <authorList>
            <person name="Sorbara M.T."/>
            <person name="Littmann E.R."/>
            <person name="Fontana E."/>
            <person name="Moody T.U."/>
            <person name="Kohout C.E."/>
            <person name="Gjonbalaj M."/>
            <person name="Eaton V."/>
            <person name="Seok R."/>
            <person name="Leiner I.M."/>
            <person name="Pamer E.G."/>
        </authorList>
    </citation>
    <scope>NUCLEOTIDE SEQUENCE [LARGE SCALE GENOMIC DNA]</scope>
    <source>
        <strain evidence="14 15">MSK.1.17</strain>
    </source>
</reference>
<evidence type="ECO:0000313" key="13">
    <source>
        <dbReference type="EMBL" id="MCG4746387.1"/>
    </source>
</evidence>
<dbReference type="Proteomes" id="UP001299608">
    <property type="component" value="Unassembled WGS sequence"/>
</dbReference>
<evidence type="ECO:0000313" key="14">
    <source>
        <dbReference type="EMBL" id="NSJ51248.1"/>
    </source>
</evidence>
<reference evidence="14" key="2">
    <citation type="submission" date="2020-02" db="EMBL/GenBank/DDBJ databases">
        <authorList>
            <person name="Littmann E."/>
            <person name="Sorbara M."/>
        </authorList>
    </citation>
    <scope>NUCLEOTIDE SEQUENCE</scope>
    <source>
        <strain evidence="14">MSK.1.17</strain>
    </source>
</reference>
<evidence type="ECO:0000256" key="7">
    <source>
        <dbReference type="ARBA" id="ARBA00023125"/>
    </source>
</evidence>
<dbReference type="InterPro" id="IPR011006">
    <property type="entry name" value="CheY-like_superfamily"/>
</dbReference>
<dbReference type="GO" id="GO:0043565">
    <property type="term" value="F:sequence-specific DNA binding"/>
    <property type="evidence" value="ECO:0007669"/>
    <property type="project" value="InterPro"/>
</dbReference>
<dbReference type="InterPro" id="IPR051552">
    <property type="entry name" value="HptR"/>
</dbReference>
<dbReference type="RefSeq" id="WP_117562386.1">
    <property type="nucleotide sequence ID" value="NZ_BAABZL010000001.1"/>
</dbReference>
<dbReference type="Gene3D" id="1.10.10.60">
    <property type="entry name" value="Homeodomain-like"/>
    <property type="match status" value="2"/>
</dbReference>
<accession>A0AAW5BWX5</accession>
<evidence type="ECO:0000313" key="15">
    <source>
        <dbReference type="Proteomes" id="UP000669239"/>
    </source>
</evidence>
<evidence type="ECO:0000256" key="5">
    <source>
        <dbReference type="ARBA" id="ARBA00023012"/>
    </source>
</evidence>
<evidence type="ECO:0000256" key="9">
    <source>
        <dbReference type="ARBA" id="ARBA00024867"/>
    </source>
</evidence>
<dbReference type="GO" id="GO:0005737">
    <property type="term" value="C:cytoplasm"/>
    <property type="evidence" value="ECO:0007669"/>
    <property type="project" value="UniProtKB-SubCell"/>
</dbReference>
<evidence type="ECO:0000256" key="2">
    <source>
        <dbReference type="ARBA" id="ARBA00018672"/>
    </source>
</evidence>
<dbReference type="EMBL" id="JAAITT010000037">
    <property type="protein sequence ID" value="NSJ51248.1"/>
    <property type="molecule type" value="Genomic_DNA"/>
</dbReference>
<dbReference type="InterPro" id="IPR018062">
    <property type="entry name" value="HTH_AraC-typ_CS"/>
</dbReference>
<feature type="domain" description="HTH araC/xylS-type" evidence="11">
    <location>
        <begin position="161"/>
        <end position="259"/>
    </location>
</feature>
<evidence type="ECO:0000256" key="10">
    <source>
        <dbReference type="PROSITE-ProRule" id="PRU00169"/>
    </source>
</evidence>
<dbReference type="PANTHER" id="PTHR42713">
    <property type="entry name" value="HISTIDINE KINASE-RELATED"/>
    <property type="match status" value="1"/>
</dbReference>
<dbReference type="PANTHER" id="PTHR42713:SF3">
    <property type="entry name" value="TRANSCRIPTIONAL REGULATORY PROTEIN HPTR"/>
    <property type="match status" value="1"/>
</dbReference>
<keyword evidence="8" id="KW-0804">Transcription</keyword>
<dbReference type="GO" id="GO:0003700">
    <property type="term" value="F:DNA-binding transcription factor activity"/>
    <property type="evidence" value="ECO:0007669"/>
    <property type="project" value="InterPro"/>
</dbReference>
<comment type="subcellular location">
    <subcellularLocation>
        <location evidence="1">Cytoplasm</location>
    </subcellularLocation>
</comment>
<evidence type="ECO:0000313" key="16">
    <source>
        <dbReference type="Proteomes" id="UP001299608"/>
    </source>
</evidence>
<keyword evidence="6" id="KW-0805">Transcription regulation</keyword>
<dbReference type="GeneID" id="97207719"/>
<name>A0AAW5BWX5_9FIRM</name>
<evidence type="ECO:0000256" key="3">
    <source>
        <dbReference type="ARBA" id="ARBA00022490"/>
    </source>
</evidence>
<dbReference type="PROSITE" id="PS01124">
    <property type="entry name" value="HTH_ARAC_FAMILY_2"/>
    <property type="match status" value="1"/>
</dbReference>
<feature type="modified residue" description="4-aspartylphosphate" evidence="10">
    <location>
        <position position="55"/>
    </location>
</feature>
<dbReference type="Gene3D" id="3.40.50.2300">
    <property type="match status" value="1"/>
</dbReference>
<evidence type="ECO:0000259" key="12">
    <source>
        <dbReference type="PROSITE" id="PS50110"/>
    </source>
</evidence>
<dbReference type="SUPFAM" id="SSF46689">
    <property type="entry name" value="Homeodomain-like"/>
    <property type="match status" value="2"/>
</dbReference>
<keyword evidence="5" id="KW-0902">Two-component regulatory system</keyword>
<evidence type="ECO:0000256" key="1">
    <source>
        <dbReference type="ARBA" id="ARBA00004496"/>
    </source>
</evidence>
<dbReference type="PROSITE" id="PS50110">
    <property type="entry name" value="RESPONSE_REGULATORY"/>
    <property type="match status" value="1"/>
</dbReference>
<comment type="caution">
    <text evidence="13">The sequence shown here is derived from an EMBL/GenBank/DDBJ whole genome shotgun (WGS) entry which is preliminary data.</text>
</comment>
<protein>
    <recommendedName>
        <fullName evidence="2">Stage 0 sporulation protein A homolog</fullName>
    </recommendedName>
</protein>
<reference evidence="13" key="3">
    <citation type="submission" date="2022-01" db="EMBL/GenBank/DDBJ databases">
        <title>Collection of gut derived symbiotic bacterial strains cultured from healthy donors.</title>
        <authorList>
            <person name="Lin H."/>
            <person name="Kohout C."/>
            <person name="Waligurski E."/>
            <person name="Pamer E.G."/>
        </authorList>
    </citation>
    <scope>NUCLEOTIDE SEQUENCE</scope>
    <source>
        <strain evidence="13">DFI.6.55</strain>
    </source>
</reference>
<evidence type="ECO:0000256" key="4">
    <source>
        <dbReference type="ARBA" id="ARBA00022553"/>
    </source>
</evidence>
<dbReference type="Proteomes" id="UP000669239">
    <property type="component" value="Unassembled WGS sequence"/>
</dbReference>
<evidence type="ECO:0000256" key="8">
    <source>
        <dbReference type="ARBA" id="ARBA00023163"/>
    </source>
</evidence>
<comment type="function">
    <text evidence="9">May play the central regulatory role in sporulation. It may be an element of the effector pathway responsible for the activation of sporulation genes in response to nutritional stress. Spo0A may act in concert with spo0H (a sigma factor) to control the expression of some genes that are critical to the sporulation process.</text>
</comment>
<dbReference type="GO" id="GO:0000160">
    <property type="term" value="P:phosphorelay signal transduction system"/>
    <property type="evidence" value="ECO:0007669"/>
    <property type="project" value="UniProtKB-KW"/>
</dbReference>
<dbReference type="SMART" id="SM00342">
    <property type="entry name" value="HTH_ARAC"/>
    <property type="match status" value="1"/>
</dbReference>
<dbReference type="AlphaFoldDB" id="A0AAW5BWX5"/>
<keyword evidence="7" id="KW-0238">DNA-binding</keyword>
<keyword evidence="15" id="KW-1185">Reference proteome</keyword>
<dbReference type="Pfam" id="PF00072">
    <property type="entry name" value="Response_reg"/>
    <property type="match status" value="1"/>
</dbReference>
<dbReference type="InterPro" id="IPR009057">
    <property type="entry name" value="Homeodomain-like_sf"/>
</dbReference>
<keyword evidence="4 10" id="KW-0597">Phosphoprotein</keyword>
<dbReference type="InterPro" id="IPR018060">
    <property type="entry name" value="HTH_AraC"/>
</dbReference>
<keyword evidence="3" id="KW-0963">Cytoplasm</keyword>
<sequence length="263" mass="30106">MYKVLIVEDEDIIRKGLMFMVNWQEAGCVVVGEGVDGQDGLEKIRENRPDIVIVDINMPVKDGLAMLEESIGQYGYDAIIVSGYSEFEYARKAIGLGVTEYLLKPVNFNELYDALDKIIRKQTAAARLRDDMKQIDMEKKKLGILDGISCDKVKEGNRYVEFMMDYIKEHYSSRVSLTDVSEQCGMSCTYLGSKFKSDTGYTFNDFLNRYRMQKAVELLKENKYKVYEIADLVGFSDYKYFIKVFKKYVGCSPVKFVEGGACE</sequence>
<evidence type="ECO:0000256" key="6">
    <source>
        <dbReference type="ARBA" id="ARBA00023015"/>
    </source>
</evidence>
<dbReference type="EMBL" id="JAKNGE010000015">
    <property type="protein sequence ID" value="MCG4746387.1"/>
    <property type="molecule type" value="Genomic_DNA"/>
</dbReference>
<gene>
    <name evidence="14" type="ORF">G5B36_21415</name>
    <name evidence="13" type="ORF">L0N08_13270</name>
</gene>
<feature type="domain" description="Response regulatory" evidence="12">
    <location>
        <begin position="3"/>
        <end position="119"/>
    </location>
</feature>
<dbReference type="Pfam" id="PF12833">
    <property type="entry name" value="HTH_18"/>
    <property type="match status" value="1"/>
</dbReference>
<dbReference type="SUPFAM" id="SSF52172">
    <property type="entry name" value="CheY-like"/>
    <property type="match status" value="1"/>
</dbReference>
<dbReference type="InterPro" id="IPR001789">
    <property type="entry name" value="Sig_transdc_resp-reg_receiver"/>
</dbReference>
<dbReference type="PROSITE" id="PS00041">
    <property type="entry name" value="HTH_ARAC_FAMILY_1"/>
    <property type="match status" value="1"/>
</dbReference>
<organism evidence="13 16">
    <name type="scientific">Enterocloster aldenensis</name>
    <dbReference type="NCBI Taxonomy" id="358742"/>
    <lineage>
        <taxon>Bacteria</taxon>
        <taxon>Bacillati</taxon>
        <taxon>Bacillota</taxon>
        <taxon>Clostridia</taxon>
        <taxon>Lachnospirales</taxon>
        <taxon>Lachnospiraceae</taxon>
        <taxon>Enterocloster</taxon>
    </lineage>
</organism>
<dbReference type="CDD" id="cd17536">
    <property type="entry name" value="REC_YesN-like"/>
    <property type="match status" value="1"/>
</dbReference>
<proteinExistence type="predicted"/>
<dbReference type="SMART" id="SM00448">
    <property type="entry name" value="REC"/>
    <property type="match status" value="1"/>
</dbReference>
<evidence type="ECO:0000259" key="11">
    <source>
        <dbReference type="PROSITE" id="PS01124"/>
    </source>
</evidence>